<dbReference type="PRINTS" id="PR00705">
    <property type="entry name" value="PAPAIN"/>
</dbReference>
<comment type="caution">
    <text evidence="3">The sequence shown here is derived from an EMBL/GenBank/DDBJ whole genome shotgun (WGS) entry which is preliminary data.</text>
</comment>
<dbReference type="Gene3D" id="3.90.70.10">
    <property type="entry name" value="Cysteine proteinases"/>
    <property type="match status" value="1"/>
</dbReference>
<dbReference type="CDD" id="cd02248">
    <property type="entry name" value="Peptidase_C1A"/>
    <property type="match status" value="1"/>
</dbReference>
<sequence>MVEEHNKLYEAGEVTWDMEQNHFSDLTEEERLRYHDAKRPHNLPDNSQHLKNLHVDMKNVPDSWDWREKGAVNPIKDRLECGASWLFSSMAAMEFQYWNLTKNLVSFSEQQLLNCNGAVDCYTCGWMTRAYDYAMRDRIENSTAYPFSGRLKRCTHKTSAGLVVPVVGYQEVNSGDEELAKKLVYEIGVLSHTVFGTYRMYAYRSGVYQETTCPPGSRGNHAMAIVGYGTDPKAGDYWIIRNCWGTDWGDGGYIKWARNKGNMCGVVSFTNYPVLGKV</sequence>
<evidence type="ECO:0000313" key="3">
    <source>
        <dbReference type="EMBL" id="KAL3307223.1"/>
    </source>
</evidence>
<evidence type="ECO:0000313" key="4">
    <source>
        <dbReference type="Proteomes" id="UP001626550"/>
    </source>
</evidence>
<dbReference type="AlphaFoldDB" id="A0ABD2PIM5"/>
<evidence type="ECO:0000256" key="1">
    <source>
        <dbReference type="ARBA" id="ARBA00008455"/>
    </source>
</evidence>
<protein>
    <recommendedName>
        <fullName evidence="2">Peptidase C1A papain C-terminal domain-containing protein</fullName>
    </recommendedName>
</protein>
<gene>
    <name evidence="3" type="ORF">Ciccas_014270</name>
</gene>
<dbReference type="SUPFAM" id="SSF54001">
    <property type="entry name" value="Cysteine proteinases"/>
    <property type="match status" value="1"/>
</dbReference>
<dbReference type="SMART" id="SM00645">
    <property type="entry name" value="Pept_C1"/>
    <property type="match status" value="1"/>
</dbReference>
<dbReference type="InterPro" id="IPR038765">
    <property type="entry name" value="Papain-like_cys_pep_sf"/>
</dbReference>
<dbReference type="EMBL" id="JBJKFK010007932">
    <property type="protein sequence ID" value="KAL3307223.1"/>
    <property type="molecule type" value="Genomic_DNA"/>
</dbReference>
<name>A0ABD2PIM5_9PLAT</name>
<accession>A0ABD2PIM5</accession>
<dbReference type="PROSITE" id="PS00639">
    <property type="entry name" value="THIOL_PROTEASE_HIS"/>
    <property type="match status" value="1"/>
</dbReference>
<comment type="similarity">
    <text evidence="1">Belongs to the peptidase C1 family.</text>
</comment>
<feature type="domain" description="Peptidase C1A papain C-terminal" evidence="2">
    <location>
        <begin position="60"/>
        <end position="274"/>
    </location>
</feature>
<dbReference type="InterPro" id="IPR013128">
    <property type="entry name" value="Peptidase_C1A"/>
</dbReference>
<evidence type="ECO:0000259" key="2">
    <source>
        <dbReference type="SMART" id="SM00645"/>
    </source>
</evidence>
<organism evidence="3 4">
    <name type="scientific">Cichlidogyrus casuarinus</name>
    <dbReference type="NCBI Taxonomy" id="1844966"/>
    <lineage>
        <taxon>Eukaryota</taxon>
        <taxon>Metazoa</taxon>
        <taxon>Spiralia</taxon>
        <taxon>Lophotrochozoa</taxon>
        <taxon>Platyhelminthes</taxon>
        <taxon>Monogenea</taxon>
        <taxon>Monopisthocotylea</taxon>
        <taxon>Dactylogyridea</taxon>
        <taxon>Ancyrocephalidae</taxon>
        <taxon>Cichlidogyrus</taxon>
    </lineage>
</organism>
<dbReference type="Pfam" id="PF00112">
    <property type="entry name" value="Peptidase_C1"/>
    <property type="match status" value="1"/>
</dbReference>
<dbReference type="PANTHER" id="PTHR12411">
    <property type="entry name" value="CYSTEINE PROTEASE FAMILY C1-RELATED"/>
    <property type="match status" value="1"/>
</dbReference>
<proteinExistence type="inferred from homology"/>
<dbReference type="InterPro" id="IPR039417">
    <property type="entry name" value="Peptidase_C1A_papain-like"/>
</dbReference>
<keyword evidence="4" id="KW-1185">Reference proteome</keyword>
<dbReference type="InterPro" id="IPR025660">
    <property type="entry name" value="Pept_his_AS"/>
</dbReference>
<dbReference type="InterPro" id="IPR000668">
    <property type="entry name" value="Peptidase_C1A_C"/>
</dbReference>
<dbReference type="Proteomes" id="UP001626550">
    <property type="component" value="Unassembled WGS sequence"/>
</dbReference>
<reference evidence="3 4" key="1">
    <citation type="submission" date="2024-11" db="EMBL/GenBank/DDBJ databases">
        <title>Adaptive evolution of stress response genes in parasites aligns with host niche diversity.</title>
        <authorList>
            <person name="Hahn C."/>
            <person name="Resl P."/>
        </authorList>
    </citation>
    <scope>NUCLEOTIDE SEQUENCE [LARGE SCALE GENOMIC DNA]</scope>
    <source>
        <strain evidence="3">EGGRZ-B1_66</strain>
        <tissue evidence="3">Body</tissue>
    </source>
</reference>